<keyword evidence="9 11" id="KW-0472">Membrane</keyword>
<organism evidence="13">
    <name type="scientific">marine sediment metagenome</name>
    <dbReference type="NCBI Taxonomy" id="412755"/>
    <lineage>
        <taxon>unclassified sequences</taxon>
        <taxon>metagenomes</taxon>
        <taxon>ecological metagenomes</taxon>
    </lineage>
</organism>
<dbReference type="EMBL" id="LAZR01036806">
    <property type="protein sequence ID" value="KKL23877.1"/>
    <property type="molecule type" value="Genomic_DNA"/>
</dbReference>
<dbReference type="AlphaFoldDB" id="A0A0F9CBW5"/>
<keyword evidence="6" id="KW-0862">Zinc</keyword>
<evidence type="ECO:0000256" key="1">
    <source>
        <dbReference type="ARBA" id="ARBA00004146"/>
    </source>
</evidence>
<dbReference type="InterPro" id="IPR058533">
    <property type="entry name" value="Cation_efflux_TM"/>
</dbReference>
<keyword evidence="7 11" id="KW-1133">Transmembrane helix</keyword>
<comment type="caution">
    <text evidence="13">The sequence shown here is derived from an EMBL/GenBank/DDBJ whole genome shotgun (WGS) entry which is preliminary data.</text>
</comment>
<evidence type="ECO:0000256" key="2">
    <source>
        <dbReference type="ARBA" id="ARBA00004644"/>
    </source>
</evidence>
<proteinExistence type="inferred from homology"/>
<evidence type="ECO:0000256" key="11">
    <source>
        <dbReference type="SAM" id="Phobius"/>
    </source>
</evidence>
<dbReference type="GO" id="GO:0031901">
    <property type="term" value="C:early endosome membrane"/>
    <property type="evidence" value="ECO:0007669"/>
    <property type="project" value="UniProtKB-SubCell"/>
</dbReference>
<dbReference type="InterPro" id="IPR026765">
    <property type="entry name" value="Tmem163"/>
</dbReference>
<evidence type="ECO:0000256" key="7">
    <source>
        <dbReference type="ARBA" id="ARBA00022989"/>
    </source>
</evidence>
<name>A0A0F9CBW5_9ZZZZ</name>
<evidence type="ECO:0000256" key="3">
    <source>
        <dbReference type="ARBA" id="ARBA00008731"/>
    </source>
</evidence>
<feature type="transmembrane region" description="Helical" evidence="11">
    <location>
        <begin position="6"/>
        <end position="25"/>
    </location>
</feature>
<evidence type="ECO:0000256" key="8">
    <source>
        <dbReference type="ARBA" id="ARBA00023018"/>
    </source>
</evidence>
<dbReference type="PANTHER" id="PTHR31937">
    <property type="entry name" value="TRANSMEMBRANE PROTEIN 163"/>
    <property type="match status" value="1"/>
</dbReference>
<dbReference type="SUPFAM" id="SSF161111">
    <property type="entry name" value="Cation efflux protein transmembrane domain-like"/>
    <property type="match status" value="1"/>
</dbReference>
<dbReference type="GO" id="GO:0008324">
    <property type="term" value="F:monoatomic cation transmembrane transporter activity"/>
    <property type="evidence" value="ECO:0007669"/>
    <property type="project" value="InterPro"/>
</dbReference>
<evidence type="ECO:0000256" key="6">
    <source>
        <dbReference type="ARBA" id="ARBA00022833"/>
    </source>
</evidence>
<evidence type="ECO:0000256" key="4">
    <source>
        <dbReference type="ARBA" id="ARBA00022692"/>
    </source>
</evidence>
<evidence type="ECO:0000256" key="5">
    <source>
        <dbReference type="ARBA" id="ARBA00022753"/>
    </source>
</evidence>
<keyword evidence="4 11" id="KW-0812">Transmembrane</keyword>
<evidence type="ECO:0000313" key="13">
    <source>
        <dbReference type="EMBL" id="KKL23877.1"/>
    </source>
</evidence>
<gene>
    <name evidence="13" type="ORF">LCGC14_2421010</name>
</gene>
<feature type="domain" description="Cation efflux protein transmembrane" evidence="12">
    <location>
        <begin position="42"/>
        <end position="157"/>
    </location>
</feature>
<dbReference type="Pfam" id="PF01545">
    <property type="entry name" value="Cation_efflux"/>
    <property type="match status" value="1"/>
</dbReference>
<feature type="transmembrane region" description="Helical" evidence="11">
    <location>
        <begin position="45"/>
        <end position="62"/>
    </location>
</feature>
<feature type="transmembrane region" description="Helical" evidence="11">
    <location>
        <begin position="74"/>
        <end position="94"/>
    </location>
</feature>
<accession>A0A0F9CBW5</accession>
<evidence type="ECO:0000259" key="12">
    <source>
        <dbReference type="Pfam" id="PF01545"/>
    </source>
</evidence>
<comment type="subcellular location">
    <subcellularLocation>
        <location evidence="2">Cytoplasmic vesicle</location>
        <location evidence="2">Secretory vesicle</location>
        <location evidence="2">Synaptic vesicle membrane</location>
        <topology evidence="2">Multi-pass membrane protein</topology>
    </subcellularLocation>
    <subcellularLocation>
        <location evidence="1">Early endosome membrane</location>
    </subcellularLocation>
</comment>
<sequence>MAGSIALIAFGLDSAIEGVASVVIIWRFSGSRLLSEEAELRAQRLVAAQFFILAPFITYGAIDKLIGGGNIETSWLGIGLTIAALMICQPLGVAKRRIGAKLRSGATIGEGLQNLLCGYLAAAVLVGLLANTLFGIWWLDPLVALGIAAVAVQEGRRAWRGEGCCATC</sequence>
<feature type="transmembrane region" description="Helical" evidence="11">
    <location>
        <begin position="115"/>
        <end position="139"/>
    </location>
</feature>
<evidence type="ECO:0000256" key="10">
    <source>
        <dbReference type="ARBA" id="ARBA00023329"/>
    </source>
</evidence>
<dbReference type="Gene3D" id="1.20.1510.10">
    <property type="entry name" value="Cation efflux protein transmembrane domain"/>
    <property type="match status" value="1"/>
</dbReference>
<keyword evidence="10" id="KW-0968">Cytoplasmic vesicle</keyword>
<keyword evidence="5" id="KW-0967">Endosome</keyword>
<comment type="similarity">
    <text evidence="3">Belongs to the TMEM163 family.</text>
</comment>
<dbReference type="InterPro" id="IPR027469">
    <property type="entry name" value="Cation_efflux_TMD_sf"/>
</dbReference>
<evidence type="ECO:0000256" key="9">
    <source>
        <dbReference type="ARBA" id="ARBA00023136"/>
    </source>
</evidence>
<dbReference type="GO" id="GO:0030672">
    <property type="term" value="C:synaptic vesicle membrane"/>
    <property type="evidence" value="ECO:0007669"/>
    <property type="project" value="UniProtKB-SubCell"/>
</dbReference>
<protein>
    <recommendedName>
        <fullName evidence="12">Cation efflux protein transmembrane domain-containing protein</fullName>
    </recommendedName>
</protein>
<dbReference type="PANTHER" id="PTHR31937:SF2">
    <property type="entry name" value="TRANSMEMBRANE PROTEIN 163"/>
    <property type="match status" value="1"/>
</dbReference>
<reference evidence="13" key="1">
    <citation type="journal article" date="2015" name="Nature">
        <title>Complex archaea that bridge the gap between prokaryotes and eukaryotes.</title>
        <authorList>
            <person name="Spang A."/>
            <person name="Saw J.H."/>
            <person name="Jorgensen S.L."/>
            <person name="Zaremba-Niedzwiedzka K."/>
            <person name="Martijn J."/>
            <person name="Lind A.E."/>
            <person name="van Eijk R."/>
            <person name="Schleper C."/>
            <person name="Guy L."/>
            <person name="Ettema T.J."/>
        </authorList>
    </citation>
    <scope>NUCLEOTIDE SEQUENCE</scope>
</reference>
<keyword evidence="8" id="KW-0770">Synapse</keyword>